<dbReference type="EMBL" id="CCKQ01002221">
    <property type="protein sequence ID" value="CDW73308.1"/>
    <property type="molecule type" value="Genomic_DNA"/>
</dbReference>
<evidence type="ECO:0000313" key="4">
    <source>
        <dbReference type="Proteomes" id="UP000039865"/>
    </source>
</evidence>
<dbReference type="InParanoid" id="A0A077ZTU1"/>
<keyword evidence="1" id="KW-0175">Coiled coil</keyword>
<sequence length="1336" mass="156292">MVKHFSEKGQKNALKNEMGFNDDNKLPRDDMDRGKYQMRYETKESFASRQKDGKIQSFEPGTPQEGSEVVEVWNTPEYIKIYAETDTTLDTFKQNLKEFCHYYQIPFQENNIPKTCTNSAKILYRMLDDKKRPNQKFNEIVQYLKSIPKTEIDETFNPFRLKEKWMKFFRSGYQRVLVDTDRALKNELNDSLKQFFKDQRRQMNDKQQIKSIFILNKAFDYKSLKEKDAIMTALMINITHGKFEFKKGNTLAAFAEAMDLNMRGLFSDLPKPQYQLMTGEDVYHPNTDYINYSSLGSNSENYFKLLKACSKLIPFYQYYFDFYLPSKKAVVMALFSKVRIYDEQLYSNFTKTLEHIIANTTDNETIFLDSKQQQQMKLSIKNAEQGNLGNLVNSQLFQNLQKNIKTMSITQNPINNEEIDRFYDIFEVLEFHAQEQMLKKGKNITGIPETHNMSQESLEKLLVLLLNRIKQDRYFTLLQDTQPQCYRFNLKLKYLLNPHQKKIYYNSIVQNILEEAQDKKNVSPFAILSILKSQVEQEYLTRQNLISVLSLAQKLLIEQYDTHYESLIIKESMFMSMQMVGTQAYDENEYLVDEIIKYREAFEMFIQQVTGNNQELMVEAGGLLPEFYHIYAKMFTLNQVVEKFLNQLVQEPEAAETELNKELSKDYFEQVSNDMDSLTFFPFQKKQWFLSRNLLNHTFIDGAPQQLKHQLLNLRNINYDPVQPLVKLRNQFFITYKTFLRHNAQAEHSYIINNQSYYDQFRDQLREMPIPMDKGNSLMVEDDQALQQSEKNQQDLLIEELFKEDQDLKMKLATQYDMLSFVGSDIDEIKMDHLTFFKIFNRLWGGVSDNNAYNNKETFELIEYEKVLETDPAVQSLFKNLDFNDENHTILNMKLPYQHKNQLKSLAHFKLLSQDLDALVSECLLQLQNNLTDGDGSQLLTLSPHLISKILQDVFSCLQNKHLFALLISSDIELYQKLQKLDFILKNHDNPTVVKKIKGKTGKKLVQSGFDEKKSYIVTPIDVRDSVLKDDQGKYDKEIFGNFNKYYFSKYVDETIPYREEAQQQLQEKRQVLEQNVNSLNKIYQDIVEQLDQPGNKTLRQNHLSKEEQPAVDIGLTPFFTYIDQFSNMILNSYSSSQINQIITNLGVDGGATVVTGNDKYLNDLLQHDYTDLDQLDPVTEQPPQSILVDMELKNYDTNAKQLLKQFNTMVLKSGLMRSFLEKTDQSNAQSITSDKRLDLIKTIVEKKGAQTFSANISAININTPAQVLNDLVIFPHCMDYHVEIAGKNEIIKLEPSLLRDPVDSVLREAKVKHQFGKFTAYQEVDFSKIKLEHIV</sequence>
<feature type="compositionally biased region" description="Basic and acidic residues" evidence="2">
    <location>
        <begin position="22"/>
        <end position="54"/>
    </location>
</feature>
<name>A0A077ZTU1_STYLE</name>
<keyword evidence="4" id="KW-1185">Reference proteome</keyword>
<accession>A0A077ZTU1</accession>
<feature type="coiled-coil region" evidence="1">
    <location>
        <begin position="1059"/>
        <end position="1090"/>
    </location>
</feature>
<reference evidence="3 4" key="1">
    <citation type="submission" date="2014-06" db="EMBL/GenBank/DDBJ databases">
        <authorList>
            <person name="Swart Estienne"/>
        </authorList>
    </citation>
    <scope>NUCLEOTIDE SEQUENCE [LARGE SCALE GENOMIC DNA]</scope>
    <source>
        <strain evidence="3 4">130c</strain>
    </source>
</reference>
<organism evidence="3 4">
    <name type="scientific">Stylonychia lemnae</name>
    <name type="common">Ciliate</name>
    <dbReference type="NCBI Taxonomy" id="5949"/>
    <lineage>
        <taxon>Eukaryota</taxon>
        <taxon>Sar</taxon>
        <taxon>Alveolata</taxon>
        <taxon>Ciliophora</taxon>
        <taxon>Intramacronucleata</taxon>
        <taxon>Spirotrichea</taxon>
        <taxon>Stichotrichia</taxon>
        <taxon>Sporadotrichida</taxon>
        <taxon>Oxytrichidae</taxon>
        <taxon>Stylonychinae</taxon>
        <taxon>Stylonychia</taxon>
    </lineage>
</organism>
<dbReference type="Proteomes" id="UP000039865">
    <property type="component" value="Unassembled WGS sequence"/>
</dbReference>
<dbReference type="OrthoDB" id="10689009at2759"/>
<proteinExistence type="predicted"/>
<feature type="compositionally biased region" description="Basic and acidic residues" evidence="2">
    <location>
        <begin position="1"/>
        <end position="10"/>
    </location>
</feature>
<evidence type="ECO:0000256" key="2">
    <source>
        <dbReference type="SAM" id="MobiDB-lite"/>
    </source>
</evidence>
<evidence type="ECO:0000256" key="1">
    <source>
        <dbReference type="SAM" id="Coils"/>
    </source>
</evidence>
<feature type="region of interest" description="Disordered" evidence="2">
    <location>
        <begin position="1"/>
        <end position="67"/>
    </location>
</feature>
<evidence type="ECO:0000313" key="3">
    <source>
        <dbReference type="EMBL" id="CDW73308.1"/>
    </source>
</evidence>
<gene>
    <name evidence="3" type="primary">Contig15858.g16908</name>
    <name evidence="3" type="ORF">STYLEM_2284</name>
</gene>
<protein>
    <submittedName>
        <fullName evidence="3">Uncharacterized protein</fullName>
    </submittedName>
</protein>